<dbReference type="Pfam" id="PF09375">
    <property type="entry name" value="Peptidase_M75"/>
    <property type="match status" value="1"/>
</dbReference>
<feature type="signal peptide" evidence="3">
    <location>
        <begin position="1"/>
        <end position="27"/>
    </location>
</feature>
<dbReference type="Gene3D" id="1.20.1420.20">
    <property type="entry name" value="M75 peptidase, HXXE motif"/>
    <property type="match status" value="1"/>
</dbReference>
<evidence type="ECO:0000256" key="1">
    <source>
        <dbReference type="ARBA" id="ARBA00004196"/>
    </source>
</evidence>
<evidence type="ECO:0000313" key="6">
    <source>
        <dbReference type="Proteomes" id="UP001069802"/>
    </source>
</evidence>
<keyword evidence="2 3" id="KW-0732">Signal</keyword>
<dbReference type="CDD" id="cd14659">
    <property type="entry name" value="Imelysin-like_IPPA"/>
    <property type="match status" value="1"/>
</dbReference>
<protein>
    <submittedName>
        <fullName evidence="5">Imelysin family protein</fullName>
    </submittedName>
</protein>
<comment type="caution">
    <text evidence="5">The sequence shown here is derived from an EMBL/GenBank/DDBJ whole genome shotgun (WGS) entry which is preliminary data.</text>
</comment>
<proteinExistence type="predicted"/>
<evidence type="ECO:0000313" key="5">
    <source>
        <dbReference type="EMBL" id="MCZ4279257.1"/>
    </source>
</evidence>
<dbReference type="InterPro" id="IPR034984">
    <property type="entry name" value="Imelysin-like_IPPA"/>
</dbReference>
<comment type="subcellular location">
    <subcellularLocation>
        <location evidence="1">Cell envelope</location>
    </subcellularLocation>
</comment>
<gene>
    <name evidence="5" type="ORF">O4H49_00620</name>
</gene>
<keyword evidence="6" id="KW-1185">Reference proteome</keyword>
<dbReference type="RefSeq" id="WP_269421469.1">
    <property type="nucleotide sequence ID" value="NZ_JAPWGY010000001.1"/>
</dbReference>
<feature type="domain" description="Imelysin-like" evidence="4">
    <location>
        <begin position="49"/>
        <end position="318"/>
    </location>
</feature>
<feature type="chain" id="PRO_5045721700" evidence="3">
    <location>
        <begin position="28"/>
        <end position="368"/>
    </location>
</feature>
<sequence>MPSLAPRLRLLAVSLFLAGIFQNGLSAQEPLPQPDFAPVVKQMVEHSVLPGYQKLITAAMTQGRVLETLCQAPGPEQLQQTRDEFRNLVIAWSAVEMYRLGPAISDNRQERLFFWPDRRSRGLKQVEELISQQDPTALAVEDLRKKSVPTQGILALEYVLFGRGSENLATASADNFRCRYGVSITQAITRTADEIVAEWKNPDGFANLLYNTGPENPTYRNDAEAMQDFLRVISENLQSSRDMKLANALRENPAASKAKLAPFWRSNLTLVALQADLTSIRQLVEAGGLTKLAPRLTSSLDFEIDQASQVFVEQLKKPQSWSALTKDPASHKRLSYSLIPLAGAQNIVADLLPEYLGLSLGFNSLDGD</sequence>
<name>A0ABT4LDT2_9PROT</name>
<dbReference type="InterPro" id="IPR038352">
    <property type="entry name" value="Imelysin_sf"/>
</dbReference>
<reference evidence="5" key="1">
    <citation type="submission" date="2022-12" db="EMBL/GenBank/DDBJ databases">
        <title>Bacterial isolates from different developmental stages of Nematostella vectensis.</title>
        <authorList>
            <person name="Fraune S."/>
        </authorList>
    </citation>
    <scope>NUCLEOTIDE SEQUENCE</scope>
    <source>
        <strain evidence="5">G21630-S1</strain>
    </source>
</reference>
<dbReference type="Proteomes" id="UP001069802">
    <property type="component" value="Unassembled WGS sequence"/>
</dbReference>
<evidence type="ECO:0000259" key="4">
    <source>
        <dbReference type="Pfam" id="PF09375"/>
    </source>
</evidence>
<dbReference type="EMBL" id="JAPWGY010000001">
    <property type="protein sequence ID" value="MCZ4279257.1"/>
    <property type="molecule type" value="Genomic_DNA"/>
</dbReference>
<organism evidence="5 6">
    <name type="scientific">Kiloniella laminariae</name>
    <dbReference type="NCBI Taxonomy" id="454162"/>
    <lineage>
        <taxon>Bacteria</taxon>
        <taxon>Pseudomonadati</taxon>
        <taxon>Pseudomonadota</taxon>
        <taxon>Alphaproteobacteria</taxon>
        <taxon>Rhodospirillales</taxon>
        <taxon>Kiloniellaceae</taxon>
        <taxon>Kiloniella</taxon>
    </lineage>
</organism>
<dbReference type="InterPro" id="IPR018976">
    <property type="entry name" value="Imelysin-like"/>
</dbReference>
<accession>A0ABT4LDT2</accession>
<evidence type="ECO:0000256" key="3">
    <source>
        <dbReference type="SAM" id="SignalP"/>
    </source>
</evidence>
<evidence type="ECO:0000256" key="2">
    <source>
        <dbReference type="ARBA" id="ARBA00022729"/>
    </source>
</evidence>